<feature type="transmembrane region" description="Helical" evidence="1">
    <location>
        <begin position="80"/>
        <end position="102"/>
    </location>
</feature>
<feature type="transmembrane region" description="Helical" evidence="1">
    <location>
        <begin position="197"/>
        <end position="218"/>
    </location>
</feature>
<dbReference type="Proteomes" id="UP000238205">
    <property type="component" value="Unassembled WGS sequence"/>
</dbReference>
<feature type="transmembrane region" description="Helical" evidence="1">
    <location>
        <begin position="22"/>
        <end position="41"/>
    </location>
</feature>
<evidence type="ECO:0000313" key="2">
    <source>
        <dbReference type="EMBL" id="PRY82527.1"/>
    </source>
</evidence>
<keyword evidence="1" id="KW-1133">Transmembrane helix</keyword>
<feature type="transmembrane region" description="Helical" evidence="1">
    <location>
        <begin position="429"/>
        <end position="454"/>
    </location>
</feature>
<accession>A0A2T0W734</accession>
<gene>
    <name evidence="2" type="ORF">CLV38_11177</name>
</gene>
<keyword evidence="1" id="KW-0812">Transmembrane</keyword>
<organism evidence="2 3">
    <name type="scientific">Alkalibacterium olivapovliticus</name>
    <dbReference type="NCBI Taxonomy" id="99907"/>
    <lineage>
        <taxon>Bacteria</taxon>
        <taxon>Bacillati</taxon>
        <taxon>Bacillota</taxon>
        <taxon>Bacilli</taxon>
        <taxon>Lactobacillales</taxon>
        <taxon>Carnobacteriaceae</taxon>
        <taxon>Alkalibacterium</taxon>
    </lineage>
</organism>
<evidence type="ECO:0000256" key="1">
    <source>
        <dbReference type="SAM" id="Phobius"/>
    </source>
</evidence>
<feature type="transmembrane region" description="Helical" evidence="1">
    <location>
        <begin position="238"/>
        <end position="259"/>
    </location>
</feature>
<proteinExistence type="predicted"/>
<keyword evidence="3" id="KW-1185">Reference proteome</keyword>
<feature type="transmembrane region" description="Helical" evidence="1">
    <location>
        <begin position="501"/>
        <end position="524"/>
    </location>
</feature>
<dbReference type="EMBL" id="PVTO01000011">
    <property type="protein sequence ID" value="PRY82527.1"/>
    <property type="molecule type" value="Genomic_DNA"/>
</dbReference>
<dbReference type="AlphaFoldDB" id="A0A2T0W734"/>
<feature type="transmembrane region" description="Helical" evidence="1">
    <location>
        <begin position="461"/>
        <end position="481"/>
    </location>
</feature>
<evidence type="ECO:0000313" key="3">
    <source>
        <dbReference type="Proteomes" id="UP000238205"/>
    </source>
</evidence>
<feature type="transmembrane region" description="Helical" evidence="1">
    <location>
        <begin position="131"/>
        <end position="152"/>
    </location>
</feature>
<feature type="transmembrane region" description="Helical" evidence="1">
    <location>
        <begin position="388"/>
        <end position="409"/>
    </location>
</feature>
<sequence length="530" mass="57792">MKSQAQTGHIFRFTLKKEWLKLLLWLTGCAFYVIMGVVAFVEVYGDPLERQSMAVAMQNPAMEALFGRAIGIDNYTIGAMYSHTMTILGFVLFAVMSILLVVRNTRSEEEDGILEMIQALPTGRLAHTTSAILLLLLTNGLLAIISTVLLIVLGDGSMGTEGAILTGIVYGMSGIVFGSVTLVTAQLSSNARGAMMMAFGVLGASYMLRIVGDSGIELLSWLSPLGLLYGSEPFVNNYWFPVWISIGLSLLLITIALWLKHQRDMGAGLLPDRAGKRHATALLKTPMGFVLKLVKTPLVVWAIAMLLLGVSYGSVIGDVEGLLEGNEVIEQIIAADPDLSMVDQFMAMILGVLAMAATIPSIQVLLRLRGEEKKNRLEKIIAGSHSRLVIFGSFIVVSVVVVVLFQLLQSFAFGGSAVFMDYDVLLREIIVAAMAYIPAILVMIGVASVLIGWLPKLTSLIWLYVGFAFVVLYFGGLFDMPDFINGLSPFYHVPEMPIEEWSWTVTTVLSLLSLVLMAVGYAGFRRRDID</sequence>
<reference evidence="2 3" key="1">
    <citation type="submission" date="2018-03" db="EMBL/GenBank/DDBJ databases">
        <title>Genomic Encyclopedia of Archaeal and Bacterial Type Strains, Phase II (KMG-II): from individual species to whole genera.</title>
        <authorList>
            <person name="Goeker M."/>
        </authorList>
    </citation>
    <scope>NUCLEOTIDE SEQUENCE [LARGE SCALE GENOMIC DNA]</scope>
    <source>
        <strain evidence="2 3">DSM 13175</strain>
    </source>
</reference>
<feature type="transmembrane region" description="Helical" evidence="1">
    <location>
        <begin position="298"/>
        <end position="317"/>
    </location>
</feature>
<comment type="caution">
    <text evidence="2">The sequence shown here is derived from an EMBL/GenBank/DDBJ whole genome shotgun (WGS) entry which is preliminary data.</text>
</comment>
<name>A0A2T0W734_9LACT</name>
<protein>
    <submittedName>
        <fullName evidence="2">ABC-2 type transport system permease protein</fullName>
    </submittedName>
</protein>
<feature type="transmembrane region" description="Helical" evidence="1">
    <location>
        <begin position="164"/>
        <end position="185"/>
    </location>
</feature>
<feature type="transmembrane region" description="Helical" evidence="1">
    <location>
        <begin position="345"/>
        <end position="368"/>
    </location>
</feature>
<keyword evidence="1" id="KW-0472">Membrane</keyword>